<keyword evidence="1" id="KW-1133">Transmembrane helix</keyword>
<comment type="caution">
    <text evidence="2">The sequence shown here is derived from an EMBL/GenBank/DDBJ whole genome shotgun (WGS) entry which is preliminary data.</text>
</comment>
<accession>A0A6M0P2Y8</accession>
<keyword evidence="3" id="KW-1185">Reference proteome</keyword>
<dbReference type="EMBL" id="JAAIWK010000002">
    <property type="protein sequence ID" value="NEY18803.1"/>
    <property type="molecule type" value="Genomic_DNA"/>
</dbReference>
<organism evidence="2 3">
    <name type="scientific">Heyndrickxia ginsengihumi</name>
    <dbReference type="NCBI Taxonomy" id="363870"/>
    <lineage>
        <taxon>Bacteria</taxon>
        <taxon>Bacillati</taxon>
        <taxon>Bacillota</taxon>
        <taxon>Bacilli</taxon>
        <taxon>Bacillales</taxon>
        <taxon>Bacillaceae</taxon>
        <taxon>Heyndrickxia</taxon>
    </lineage>
</organism>
<feature type="transmembrane region" description="Helical" evidence="1">
    <location>
        <begin position="38"/>
        <end position="56"/>
    </location>
</feature>
<reference evidence="2 3" key="2">
    <citation type="submission" date="2020-03" db="EMBL/GenBank/DDBJ databases">
        <title>Bacillus aquiflavi sp. nov., isolated from yellow water of strong flavor Chinese baijiu in Yibin region of China.</title>
        <authorList>
            <person name="Xie J."/>
        </authorList>
    </citation>
    <scope>NUCLEOTIDE SEQUENCE [LARGE SCALE GENOMIC DNA]</scope>
    <source>
        <strain evidence="2 3">Gsoil 114</strain>
    </source>
</reference>
<evidence type="ECO:0000256" key="1">
    <source>
        <dbReference type="SAM" id="Phobius"/>
    </source>
</evidence>
<keyword evidence="1" id="KW-0812">Transmembrane</keyword>
<gene>
    <name evidence="2" type="ORF">G4D61_02325</name>
</gene>
<dbReference type="AlphaFoldDB" id="A0A6M0P2Y8"/>
<protein>
    <submittedName>
        <fullName evidence="2">Uncharacterized protein</fullName>
    </submittedName>
</protein>
<evidence type="ECO:0000313" key="2">
    <source>
        <dbReference type="EMBL" id="NEY18803.1"/>
    </source>
</evidence>
<name>A0A6M0P2Y8_9BACI</name>
<sequence>MELGVPGELAEKIADGTIPAFHSLAQGGKGGHSISLTYIDNYSTLLLVYTFLLNLLDDDAKKWRKNNQVNQSLLTTLQQAMKEQQEYKKAFLDAVKSLNQS</sequence>
<reference evidence="2 3" key="1">
    <citation type="submission" date="2020-02" db="EMBL/GenBank/DDBJ databases">
        <authorList>
            <person name="Feng H."/>
        </authorList>
    </citation>
    <scope>NUCLEOTIDE SEQUENCE [LARGE SCALE GENOMIC DNA]</scope>
    <source>
        <strain evidence="2 3">Gsoil 114</strain>
    </source>
</reference>
<evidence type="ECO:0000313" key="3">
    <source>
        <dbReference type="Proteomes" id="UP000476934"/>
    </source>
</evidence>
<keyword evidence="1" id="KW-0472">Membrane</keyword>
<dbReference type="Proteomes" id="UP000476934">
    <property type="component" value="Unassembled WGS sequence"/>
</dbReference>
<proteinExistence type="predicted"/>